<reference evidence="2" key="1">
    <citation type="journal article" date="2017" name="Mycologia">
        <title>Fusarium algeriense, sp. nov., a novel toxigenic crown rot pathogen of durum wheat from Algeria is nested in the Fusarium burgessii species complex.</title>
        <authorList>
            <person name="Laraba I."/>
            <person name="Keddad A."/>
            <person name="Boureghda H."/>
            <person name="Abdallah N."/>
            <person name="Vaughan M.M."/>
            <person name="Proctor R.H."/>
            <person name="Busman M."/>
            <person name="O'Donnell K."/>
        </authorList>
    </citation>
    <scope>NUCLEOTIDE SEQUENCE</scope>
    <source>
        <strain evidence="2">NRRL 25174</strain>
    </source>
</reference>
<evidence type="ECO:0000313" key="2">
    <source>
        <dbReference type="EMBL" id="KAF4338642.1"/>
    </source>
</evidence>
<gene>
    <name evidence="2" type="ORF">FBEOM_7459</name>
</gene>
<organism evidence="2 3">
    <name type="scientific">Fusarium beomiforme</name>
    <dbReference type="NCBI Taxonomy" id="44412"/>
    <lineage>
        <taxon>Eukaryota</taxon>
        <taxon>Fungi</taxon>
        <taxon>Dikarya</taxon>
        <taxon>Ascomycota</taxon>
        <taxon>Pezizomycotina</taxon>
        <taxon>Sordariomycetes</taxon>
        <taxon>Hypocreomycetidae</taxon>
        <taxon>Hypocreales</taxon>
        <taxon>Nectriaceae</taxon>
        <taxon>Fusarium</taxon>
        <taxon>Fusarium burgessii species complex</taxon>
    </lineage>
</organism>
<sequence>MSNQPNDIPINEHLKTIFNNDQYRQISDLTEKEKETALPPPASTSPKHTKPLPGFKKPRWTRSGIHIPPKPAIQPEAPGITCTNSTADKNFQQNIARVLGPEHVGKYHNCEDLVKKAIEDLHTVHGGDDCLERNWTAEEFETAARLTQWGVDADGLGAIIGYPETGLSKEEKKKFIEIMDDEERILGGAE</sequence>
<evidence type="ECO:0000256" key="1">
    <source>
        <dbReference type="SAM" id="MobiDB-lite"/>
    </source>
</evidence>
<dbReference type="OrthoDB" id="5039718at2759"/>
<feature type="region of interest" description="Disordered" evidence="1">
    <location>
        <begin position="32"/>
        <end position="60"/>
    </location>
</feature>
<dbReference type="Proteomes" id="UP000730481">
    <property type="component" value="Unassembled WGS sequence"/>
</dbReference>
<dbReference type="EMBL" id="PVQB02000338">
    <property type="protein sequence ID" value="KAF4338642.1"/>
    <property type="molecule type" value="Genomic_DNA"/>
</dbReference>
<keyword evidence="3" id="KW-1185">Reference proteome</keyword>
<reference evidence="2" key="2">
    <citation type="submission" date="2020-02" db="EMBL/GenBank/DDBJ databases">
        <title>Identification and distribution of gene clusters putatively required for synthesis of sphingolipid metabolism inhibitors in phylogenetically diverse species of the filamentous fungus Fusarium.</title>
        <authorList>
            <person name="Kim H.-S."/>
            <person name="Busman M."/>
            <person name="Brown D.W."/>
            <person name="Divon H."/>
            <person name="Uhlig S."/>
            <person name="Proctor R.H."/>
        </authorList>
    </citation>
    <scope>NUCLEOTIDE SEQUENCE</scope>
    <source>
        <strain evidence="2">NRRL 25174</strain>
    </source>
</reference>
<protein>
    <submittedName>
        <fullName evidence="2">Uncharacterized protein</fullName>
    </submittedName>
</protein>
<accession>A0A9P5AH54</accession>
<name>A0A9P5AH54_9HYPO</name>
<proteinExistence type="predicted"/>
<dbReference type="AlphaFoldDB" id="A0A9P5AH54"/>
<comment type="caution">
    <text evidence="2">The sequence shown here is derived from an EMBL/GenBank/DDBJ whole genome shotgun (WGS) entry which is preliminary data.</text>
</comment>
<evidence type="ECO:0000313" key="3">
    <source>
        <dbReference type="Proteomes" id="UP000730481"/>
    </source>
</evidence>